<feature type="transmembrane region" description="Helical" evidence="1">
    <location>
        <begin position="6"/>
        <end position="26"/>
    </location>
</feature>
<protein>
    <submittedName>
        <fullName evidence="2">Uncharacterized protein</fullName>
    </submittedName>
</protein>
<evidence type="ECO:0000313" key="3">
    <source>
        <dbReference type="Proteomes" id="UP000602647"/>
    </source>
</evidence>
<evidence type="ECO:0000256" key="1">
    <source>
        <dbReference type="SAM" id="Phobius"/>
    </source>
</evidence>
<dbReference type="AlphaFoldDB" id="A0A923SS65"/>
<sequence length="132" mass="15690">MELSDIIYIVCSAVMTFLVAQVGIFLKDLKEKERKRDEENRKKHAEIDRIRSANSEGIMLVLRYMLKRYHTEYTIQEKITYTQYQDWMDIYAAYKALGGNSIAEEWNEDVEQLEKCNSTSDMSPFEKMLRKE</sequence>
<accession>A0A923SS65</accession>
<gene>
    <name evidence="2" type="ORF">H9L42_16530</name>
</gene>
<name>A0A923SS65_9FIRM</name>
<proteinExistence type="predicted"/>
<reference evidence="2" key="1">
    <citation type="submission" date="2020-08" db="EMBL/GenBank/DDBJ databases">
        <title>Genome public.</title>
        <authorList>
            <person name="Liu C."/>
            <person name="Sun Q."/>
        </authorList>
    </citation>
    <scope>NUCLEOTIDE SEQUENCE</scope>
    <source>
        <strain evidence="2">BX12</strain>
    </source>
</reference>
<keyword evidence="1" id="KW-1133">Transmembrane helix</keyword>
<comment type="caution">
    <text evidence="2">The sequence shown here is derived from an EMBL/GenBank/DDBJ whole genome shotgun (WGS) entry which is preliminary data.</text>
</comment>
<keyword evidence="3" id="KW-1185">Reference proteome</keyword>
<dbReference type="Proteomes" id="UP000602647">
    <property type="component" value="Unassembled WGS sequence"/>
</dbReference>
<keyword evidence="1" id="KW-0472">Membrane</keyword>
<keyword evidence="1" id="KW-0812">Transmembrane</keyword>
<organism evidence="2 3">
    <name type="scientific">Zhenpiania hominis</name>
    <dbReference type="NCBI Taxonomy" id="2763644"/>
    <lineage>
        <taxon>Bacteria</taxon>
        <taxon>Bacillati</taxon>
        <taxon>Bacillota</taxon>
        <taxon>Clostridia</taxon>
        <taxon>Peptostreptococcales</taxon>
        <taxon>Anaerovoracaceae</taxon>
        <taxon>Zhenpiania</taxon>
    </lineage>
</organism>
<dbReference type="RefSeq" id="WP_187304498.1">
    <property type="nucleotide sequence ID" value="NZ_JACRYT010000046.1"/>
</dbReference>
<dbReference type="EMBL" id="JACRYT010000046">
    <property type="protein sequence ID" value="MBC6681416.1"/>
    <property type="molecule type" value="Genomic_DNA"/>
</dbReference>
<evidence type="ECO:0000313" key="2">
    <source>
        <dbReference type="EMBL" id="MBC6681416.1"/>
    </source>
</evidence>